<evidence type="ECO:0000256" key="5">
    <source>
        <dbReference type="ARBA" id="ARBA00023134"/>
    </source>
</evidence>
<evidence type="ECO:0000256" key="1">
    <source>
        <dbReference type="ARBA" id="ARBA00004193"/>
    </source>
</evidence>
<dbReference type="SMART" id="SM00173">
    <property type="entry name" value="RAS"/>
    <property type="match status" value="1"/>
</dbReference>
<dbReference type="PANTHER" id="PTHR46149:SF3">
    <property type="entry name" value="MIP08469P"/>
    <property type="match status" value="1"/>
</dbReference>
<evidence type="ECO:0000256" key="6">
    <source>
        <dbReference type="ARBA" id="ARBA00023136"/>
    </source>
</evidence>
<dbReference type="GO" id="GO:0005525">
    <property type="term" value="F:GTP binding"/>
    <property type="evidence" value="ECO:0007669"/>
    <property type="project" value="UniProtKB-KW"/>
</dbReference>
<dbReference type="Gene3D" id="3.40.50.300">
    <property type="entry name" value="P-loop containing nucleotide triphosphate hydrolases"/>
    <property type="match status" value="1"/>
</dbReference>
<dbReference type="FunFam" id="3.40.50.300:FF:000475">
    <property type="entry name" value="GTP-binding protein Rhes"/>
    <property type="match status" value="1"/>
</dbReference>
<dbReference type="GO" id="GO:0007165">
    <property type="term" value="P:signal transduction"/>
    <property type="evidence" value="ECO:0007669"/>
    <property type="project" value="TreeGrafter"/>
</dbReference>
<dbReference type="SUPFAM" id="SSF52540">
    <property type="entry name" value="P-loop containing nucleoside triphosphate hydrolases"/>
    <property type="match status" value="1"/>
</dbReference>
<evidence type="ECO:0000256" key="9">
    <source>
        <dbReference type="ARBA" id="ARBA00038061"/>
    </source>
</evidence>
<comment type="similarity">
    <text evidence="9">Belongs to the small GTPase superfamily. RasD family.</text>
</comment>
<dbReference type="CDD" id="cd04143">
    <property type="entry name" value="Rhes_like"/>
    <property type="match status" value="1"/>
</dbReference>
<evidence type="ECO:0000256" key="10">
    <source>
        <dbReference type="SAM" id="MobiDB-lite"/>
    </source>
</evidence>
<dbReference type="GO" id="GO:0003924">
    <property type="term" value="F:GTPase activity"/>
    <property type="evidence" value="ECO:0007669"/>
    <property type="project" value="InterPro"/>
</dbReference>
<protein>
    <recommendedName>
        <fullName evidence="13">GTP-binding protein Rhes</fullName>
    </recommendedName>
</protein>
<evidence type="ECO:0000313" key="12">
    <source>
        <dbReference type="Proteomes" id="UP001059596"/>
    </source>
</evidence>
<dbReference type="PROSITE" id="PS51419">
    <property type="entry name" value="RAB"/>
    <property type="match status" value="1"/>
</dbReference>
<evidence type="ECO:0000256" key="7">
    <source>
        <dbReference type="ARBA" id="ARBA00023288"/>
    </source>
</evidence>
<keyword evidence="6" id="KW-0472">Membrane</keyword>
<evidence type="ECO:0000256" key="8">
    <source>
        <dbReference type="ARBA" id="ARBA00023289"/>
    </source>
</evidence>
<dbReference type="AlphaFoldDB" id="A0A9P9YRC4"/>
<evidence type="ECO:0000256" key="2">
    <source>
        <dbReference type="ARBA" id="ARBA00022475"/>
    </source>
</evidence>
<dbReference type="PROSITE" id="PS51421">
    <property type="entry name" value="RAS"/>
    <property type="match status" value="1"/>
</dbReference>
<comment type="caution">
    <text evidence="11">The sequence shown here is derived from an EMBL/GenBank/DDBJ whole genome shotgun (WGS) entry which is preliminary data.</text>
</comment>
<evidence type="ECO:0000256" key="4">
    <source>
        <dbReference type="ARBA" id="ARBA00022741"/>
    </source>
</evidence>
<reference evidence="11" key="1">
    <citation type="journal article" date="2023" name="Genome Biol. Evol.">
        <title>Long-read-based Genome Assembly of Drosophila gunungcola Reveals Fewer Chemosensory Genes in Flower-breeding Species.</title>
        <authorList>
            <person name="Negi A."/>
            <person name="Liao B.Y."/>
            <person name="Yeh S.D."/>
        </authorList>
    </citation>
    <scope>NUCLEOTIDE SEQUENCE</scope>
    <source>
        <strain evidence="11">Sukarami</strain>
    </source>
</reference>
<evidence type="ECO:0008006" key="13">
    <source>
        <dbReference type="Google" id="ProtNLM"/>
    </source>
</evidence>
<gene>
    <name evidence="11" type="ORF">M5D96_005921</name>
</gene>
<feature type="compositionally biased region" description="Low complexity" evidence="10">
    <location>
        <begin position="75"/>
        <end position="95"/>
    </location>
</feature>
<comment type="subcellular location">
    <subcellularLocation>
        <location evidence="1">Cell membrane</location>
        <topology evidence="1">Lipid-anchor</topology>
    </subcellularLocation>
</comment>
<keyword evidence="5" id="KW-0342">GTP-binding</keyword>
<dbReference type="SMART" id="SM00175">
    <property type="entry name" value="RAB"/>
    <property type="match status" value="1"/>
</dbReference>
<dbReference type="Pfam" id="PF00071">
    <property type="entry name" value="Ras"/>
    <property type="match status" value="1"/>
</dbReference>
<evidence type="ECO:0000256" key="3">
    <source>
        <dbReference type="ARBA" id="ARBA00022481"/>
    </source>
</evidence>
<accession>A0A9P9YRC4</accession>
<keyword evidence="8" id="KW-0636">Prenylation</keyword>
<dbReference type="PANTHER" id="PTHR46149">
    <property type="entry name" value="MIP08469P"/>
    <property type="match status" value="1"/>
</dbReference>
<dbReference type="GO" id="GO:0031681">
    <property type="term" value="F:G-protein beta-subunit binding"/>
    <property type="evidence" value="ECO:0007669"/>
    <property type="project" value="TreeGrafter"/>
</dbReference>
<proteinExistence type="inferred from homology"/>
<dbReference type="OrthoDB" id="265044at2759"/>
<dbReference type="InterPro" id="IPR027417">
    <property type="entry name" value="P-loop_NTPase"/>
</dbReference>
<sequence>MYRCKNWFCARSNNNNYVDVALNEVPIHPTTATTTTTTPNSRNNSASNNNNNARSNSSKSNQQTNTTAAGHRAVTTHSTTTHPTHPTHPTHTTTTDEASPPQAHVVTFLDETTASGSNGAVTSSRLVTTAELHQAHMLEHHSNLDAIEQADDFIYGPGAGLSLCDDSLPSAKNCYRLVMLGSSRAGKSSIVARFLGNRFEEAYTPTIEEFHRKLYRIRNEVFQLDILDTSGYHPFPAMRRLSFLTGDLFILVFSMDSRESFEEVVRLRENILETKWAALNPGSGFKKKSLPKIPMILAGNKCDRDFKTVQVDEVMGYIAGQDNCCTFVECSARQNYRIDDLFHSLFTVSNLPLEMTPNHHRRLVSVFGAPSPLPPHGSAVGGTKKNALSIKRRFSDACGVVTPNARRPSIRTDLNLMRSKTMALNEGEGVRNPSRWNRCALM</sequence>
<dbReference type="NCBIfam" id="TIGR00231">
    <property type="entry name" value="small_GTP"/>
    <property type="match status" value="1"/>
</dbReference>
<dbReference type="EMBL" id="JAMKOV010000003">
    <property type="protein sequence ID" value="KAI8041656.1"/>
    <property type="molecule type" value="Genomic_DNA"/>
</dbReference>
<name>A0A9P9YRC4_9MUSC</name>
<dbReference type="InterPro" id="IPR052236">
    <property type="entry name" value="Small_GTPase_RasD"/>
</dbReference>
<dbReference type="PRINTS" id="PR00449">
    <property type="entry name" value="RASTRNSFRMNG"/>
</dbReference>
<dbReference type="Proteomes" id="UP001059596">
    <property type="component" value="Unassembled WGS sequence"/>
</dbReference>
<keyword evidence="3" id="KW-0488">Methylation</keyword>
<keyword evidence="12" id="KW-1185">Reference proteome</keyword>
<keyword evidence="2" id="KW-1003">Cell membrane</keyword>
<feature type="region of interest" description="Disordered" evidence="10">
    <location>
        <begin position="30"/>
        <end position="102"/>
    </location>
</feature>
<dbReference type="InterPro" id="IPR005225">
    <property type="entry name" value="Small_GTP-bd"/>
</dbReference>
<keyword evidence="4" id="KW-0547">Nucleotide-binding</keyword>
<dbReference type="SMART" id="SM00174">
    <property type="entry name" value="RHO"/>
    <property type="match status" value="1"/>
</dbReference>
<dbReference type="GO" id="GO:0005886">
    <property type="term" value="C:plasma membrane"/>
    <property type="evidence" value="ECO:0007669"/>
    <property type="project" value="UniProtKB-SubCell"/>
</dbReference>
<dbReference type="InterPro" id="IPR001806">
    <property type="entry name" value="Small_GTPase"/>
</dbReference>
<feature type="compositionally biased region" description="Low complexity" evidence="10">
    <location>
        <begin position="30"/>
        <end position="67"/>
    </location>
</feature>
<keyword evidence="7" id="KW-0449">Lipoprotein</keyword>
<organism evidence="11 12">
    <name type="scientific">Drosophila gunungcola</name>
    <name type="common">fruit fly</name>
    <dbReference type="NCBI Taxonomy" id="103775"/>
    <lineage>
        <taxon>Eukaryota</taxon>
        <taxon>Metazoa</taxon>
        <taxon>Ecdysozoa</taxon>
        <taxon>Arthropoda</taxon>
        <taxon>Hexapoda</taxon>
        <taxon>Insecta</taxon>
        <taxon>Pterygota</taxon>
        <taxon>Neoptera</taxon>
        <taxon>Endopterygota</taxon>
        <taxon>Diptera</taxon>
        <taxon>Brachycera</taxon>
        <taxon>Muscomorpha</taxon>
        <taxon>Ephydroidea</taxon>
        <taxon>Drosophilidae</taxon>
        <taxon>Drosophila</taxon>
        <taxon>Sophophora</taxon>
    </lineage>
</organism>
<evidence type="ECO:0000313" key="11">
    <source>
        <dbReference type="EMBL" id="KAI8041656.1"/>
    </source>
</evidence>